<dbReference type="eggNOG" id="arCOG01602">
    <property type="taxonomic scope" value="Archaea"/>
</dbReference>
<dbReference type="PANTHER" id="PTHR43854:SF1">
    <property type="entry name" value="INDOLEPYRUVATE OXIDOREDUCTASE SUBUNIT IORB"/>
    <property type="match status" value="1"/>
</dbReference>
<evidence type="ECO:0000259" key="2">
    <source>
        <dbReference type="Pfam" id="PF01558"/>
    </source>
</evidence>
<dbReference type="GO" id="GO:0016903">
    <property type="term" value="F:oxidoreductase activity, acting on the aldehyde or oxo group of donors"/>
    <property type="evidence" value="ECO:0007669"/>
    <property type="project" value="InterPro"/>
</dbReference>
<dbReference type="Gene3D" id="3.40.920.10">
    <property type="entry name" value="Pyruvate-ferredoxin oxidoreductase, PFOR, domain III"/>
    <property type="match status" value="1"/>
</dbReference>
<evidence type="ECO:0000313" key="4">
    <source>
        <dbReference type="Proteomes" id="UP000001431"/>
    </source>
</evidence>
<dbReference type="HOGENOM" id="CLU_087284_1_0_2"/>
<sequence length="187" mass="19829">MAGGMETGIVIVGVGGQGVLTLARWLGEAALSAGYDVRVAEVHGLSQRGGAVEVHVRFGNEVYAPVVDEGEADVVVALEALEALRGLRYLRQGGVLVVNRRIIQPPGAWYDIGQVLDALKKSGVRHYVVPCYEEALKLGSPVYENSVMLGFVSALLSLPAPPSLDEANKKAFQRGAALLQNPLSPDQ</sequence>
<name>A3MVD7_PYRCJ</name>
<dbReference type="AlphaFoldDB" id="A3MVD7"/>
<dbReference type="Pfam" id="PF01558">
    <property type="entry name" value="POR"/>
    <property type="match status" value="1"/>
</dbReference>
<evidence type="ECO:0000313" key="3">
    <source>
        <dbReference type="EMBL" id="ABO08604.1"/>
    </source>
</evidence>
<organism evidence="3 4">
    <name type="scientific">Pyrobaculum calidifontis (strain DSM 21063 / JCM 11548 / VA1)</name>
    <dbReference type="NCBI Taxonomy" id="410359"/>
    <lineage>
        <taxon>Archaea</taxon>
        <taxon>Thermoproteota</taxon>
        <taxon>Thermoprotei</taxon>
        <taxon>Thermoproteales</taxon>
        <taxon>Thermoproteaceae</taxon>
        <taxon>Pyrobaculum</taxon>
    </lineage>
</organism>
<proteinExistence type="predicted"/>
<gene>
    <name evidence="3" type="ordered locus">Pcal_1179</name>
</gene>
<accession>A3MVD7</accession>
<dbReference type="PANTHER" id="PTHR43854">
    <property type="entry name" value="INDOLEPYRUVATE OXIDOREDUCTASE SUBUNIT IORB"/>
    <property type="match status" value="1"/>
</dbReference>
<feature type="domain" description="Pyruvate/ketoisovalerate oxidoreductase catalytic" evidence="2">
    <location>
        <begin position="15"/>
        <end position="176"/>
    </location>
</feature>
<keyword evidence="4" id="KW-1185">Reference proteome</keyword>
<dbReference type="EMBL" id="CP000561">
    <property type="protein sequence ID" value="ABO08604.1"/>
    <property type="molecule type" value="Genomic_DNA"/>
</dbReference>
<dbReference type="Proteomes" id="UP000001431">
    <property type="component" value="Chromosome"/>
</dbReference>
<dbReference type="KEGG" id="pcl:Pcal_1179"/>
<dbReference type="InterPro" id="IPR019752">
    <property type="entry name" value="Pyrv/ketoisovalerate_OxRed_cat"/>
</dbReference>
<keyword evidence="1" id="KW-0560">Oxidoreductase</keyword>
<keyword evidence="3" id="KW-0670">Pyruvate</keyword>
<evidence type="ECO:0000256" key="1">
    <source>
        <dbReference type="ARBA" id="ARBA00023002"/>
    </source>
</evidence>
<dbReference type="InterPro" id="IPR002869">
    <property type="entry name" value="Pyrv_flavodox_OxRed_cen"/>
</dbReference>
<dbReference type="InterPro" id="IPR052198">
    <property type="entry name" value="IorB_Oxidoreductase"/>
</dbReference>
<dbReference type="STRING" id="410359.Pcal_1179"/>
<dbReference type="SUPFAM" id="SSF53323">
    <property type="entry name" value="Pyruvate-ferredoxin oxidoreductase, PFOR, domain III"/>
    <property type="match status" value="1"/>
</dbReference>
<protein>
    <submittedName>
        <fullName evidence="3">Pyruvate ferredoxin/flavodoxin oxidoreductase</fullName>
    </submittedName>
</protein>
<reference evidence="3" key="1">
    <citation type="submission" date="2007-02" db="EMBL/GenBank/DDBJ databases">
        <title>Complete sequence of Pyrobaculum calidifontis JCM 11548.</title>
        <authorList>
            <consortium name="US DOE Joint Genome Institute"/>
            <person name="Copeland A."/>
            <person name="Lucas S."/>
            <person name="Lapidus A."/>
            <person name="Barry K."/>
            <person name="Glavina del Rio T."/>
            <person name="Dalin E."/>
            <person name="Tice H."/>
            <person name="Pitluck S."/>
            <person name="Chain P."/>
            <person name="Malfatti S."/>
            <person name="Shin M."/>
            <person name="Vergez L."/>
            <person name="Schmutz J."/>
            <person name="Larimer F."/>
            <person name="Land M."/>
            <person name="Hauser L."/>
            <person name="Kyrpides N."/>
            <person name="Mikhailova N."/>
            <person name="Cozen A.E."/>
            <person name="Fitz-Gibbon S.T."/>
            <person name="House C.H."/>
            <person name="Saltikov C."/>
            <person name="Lowe T.M."/>
            <person name="Richardson P."/>
        </authorList>
    </citation>
    <scope>NUCLEOTIDE SEQUENCE [LARGE SCALE GENOMIC DNA]</scope>
    <source>
        <strain evidence="3">JCM 11548</strain>
    </source>
</reference>